<gene>
    <name evidence="4" type="ORF">FHS68_001436</name>
</gene>
<evidence type="ECO:0000256" key="1">
    <source>
        <dbReference type="ARBA" id="ARBA00022801"/>
    </source>
</evidence>
<dbReference type="PROSITE" id="PS51257">
    <property type="entry name" value="PROKAR_LIPOPROTEIN"/>
    <property type="match status" value="1"/>
</dbReference>
<organism evidence="4 5">
    <name type="scientific">Dyadobacter arcticus</name>
    <dbReference type="NCBI Taxonomy" id="1078754"/>
    <lineage>
        <taxon>Bacteria</taxon>
        <taxon>Pseudomonadati</taxon>
        <taxon>Bacteroidota</taxon>
        <taxon>Cytophagia</taxon>
        <taxon>Cytophagales</taxon>
        <taxon>Spirosomataceae</taxon>
        <taxon>Dyadobacter</taxon>
    </lineage>
</organism>
<accession>A0ABX0ULE9</accession>
<dbReference type="Proteomes" id="UP001179181">
    <property type="component" value="Unassembled WGS sequence"/>
</dbReference>
<evidence type="ECO:0000256" key="2">
    <source>
        <dbReference type="SAM" id="SignalP"/>
    </source>
</evidence>
<sequence length="351" mass="38711">MEKNKILLLLLLCILAASIIACQKEDVGSGTAIQDLFYVENQGAKMPVLMEGNIDSGVILLWVHGGPGGTAIGFQNDEFISAQVEPKYAVAYWDQRAAGGSQGSGSPKLDLSQYVEDLKKVVLVLKSRYGANQKIFLLSHSWGGLIAPAFLTEGNNQDMIAGWINVAGAHNYIKNDSLTRDYLLSYGREQILKENRKADWQKIVDYAQVHVPDYTYETSIGLNACAGDAENLISDIHASGEGLSSLLFQKKKAFSLTWMLSNAGATYFSALNDKIMFAEYSSKLYLIKLPLICITGEYDFTCPKGLADEVMLRVASTQKRLVILPHSGHICMSNEPEAFYAEVNKFVEENR</sequence>
<dbReference type="PRINTS" id="PR00793">
    <property type="entry name" value="PROAMNOPTASE"/>
</dbReference>
<comment type="caution">
    <text evidence="4">The sequence shown here is derived from an EMBL/GenBank/DDBJ whole genome shotgun (WGS) entry which is preliminary data.</text>
</comment>
<proteinExistence type="predicted"/>
<dbReference type="PANTHER" id="PTHR43798">
    <property type="entry name" value="MONOACYLGLYCEROL LIPASE"/>
    <property type="match status" value="1"/>
</dbReference>
<evidence type="ECO:0000313" key="4">
    <source>
        <dbReference type="EMBL" id="NIJ52280.1"/>
    </source>
</evidence>
<reference evidence="4 5" key="1">
    <citation type="submission" date="2020-03" db="EMBL/GenBank/DDBJ databases">
        <title>Genomic Encyclopedia of Type Strains, Phase IV (KMG-IV): sequencing the most valuable type-strain genomes for metagenomic binning, comparative biology and taxonomic classification.</title>
        <authorList>
            <person name="Goeker M."/>
        </authorList>
    </citation>
    <scope>NUCLEOTIDE SEQUENCE [LARGE SCALE GENOMIC DNA]</scope>
    <source>
        <strain evidence="4 5">DSM 102865</strain>
    </source>
</reference>
<dbReference type="InterPro" id="IPR050266">
    <property type="entry name" value="AB_hydrolase_sf"/>
</dbReference>
<feature type="chain" id="PRO_5046521598" evidence="2">
    <location>
        <begin position="24"/>
        <end position="351"/>
    </location>
</feature>
<evidence type="ECO:0000259" key="3">
    <source>
        <dbReference type="Pfam" id="PF12146"/>
    </source>
</evidence>
<dbReference type="Gene3D" id="3.40.50.1820">
    <property type="entry name" value="alpha/beta hydrolase"/>
    <property type="match status" value="1"/>
</dbReference>
<dbReference type="PANTHER" id="PTHR43798:SF31">
    <property type="entry name" value="AB HYDROLASE SUPERFAMILY PROTEIN YCLE"/>
    <property type="match status" value="1"/>
</dbReference>
<dbReference type="SUPFAM" id="SSF53474">
    <property type="entry name" value="alpha/beta-Hydrolases"/>
    <property type="match status" value="1"/>
</dbReference>
<dbReference type="InterPro" id="IPR029058">
    <property type="entry name" value="AB_hydrolase_fold"/>
</dbReference>
<dbReference type="RefSeq" id="WP_167268466.1">
    <property type="nucleotide sequence ID" value="NZ_JAASQJ010000001.1"/>
</dbReference>
<evidence type="ECO:0000313" key="5">
    <source>
        <dbReference type="Proteomes" id="UP001179181"/>
    </source>
</evidence>
<name>A0ABX0ULE9_9BACT</name>
<keyword evidence="5" id="KW-1185">Reference proteome</keyword>
<dbReference type="InterPro" id="IPR002410">
    <property type="entry name" value="Peptidase_S33"/>
</dbReference>
<protein>
    <submittedName>
        <fullName evidence="4">Pimeloyl-ACP methyl ester carboxylesterase</fullName>
    </submittedName>
</protein>
<feature type="signal peptide" evidence="2">
    <location>
        <begin position="1"/>
        <end position="23"/>
    </location>
</feature>
<dbReference type="EMBL" id="JAASQJ010000001">
    <property type="protein sequence ID" value="NIJ52280.1"/>
    <property type="molecule type" value="Genomic_DNA"/>
</dbReference>
<keyword evidence="1" id="KW-0378">Hydrolase</keyword>
<dbReference type="InterPro" id="IPR022742">
    <property type="entry name" value="Hydrolase_4"/>
</dbReference>
<dbReference type="Pfam" id="PF12146">
    <property type="entry name" value="Hydrolase_4"/>
    <property type="match status" value="1"/>
</dbReference>
<feature type="domain" description="Serine aminopeptidase S33" evidence="3">
    <location>
        <begin position="78"/>
        <end position="172"/>
    </location>
</feature>
<keyword evidence="2" id="KW-0732">Signal</keyword>